<evidence type="ECO:0000313" key="2">
    <source>
        <dbReference type="EMBL" id="QHT62533.1"/>
    </source>
</evidence>
<dbReference type="PANTHER" id="PTHR33990">
    <property type="entry name" value="PROTEIN YJDN-RELATED"/>
    <property type="match status" value="1"/>
</dbReference>
<dbReference type="Pfam" id="PF06983">
    <property type="entry name" value="3-dmu-9_3-mt"/>
    <property type="match status" value="1"/>
</dbReference>
<name>A0A6C0G3E7_9BACL</name>
<dbReference type="RefSeq" id="WP_162358966.1">
    <property type="nucleotide sequence ID" value="NZ_CP048209.1"/>
</dbReference>
<dbReference type="PANTHER" id="PTHR33990:SF1">
    <property type="entry name" value="PROTEIN YJDN"/>
    <property type="match status" value="1"/>
</dbReference>
<sequence length="141" mass="15472">MLLQMTPFIFLDGNANEAIRFYEDALDAELTFKQTFGDAPADPNHPLPVGVKDRIAHSILKAGDAELFVADVVPGKSTQSGNKVSICITTNDRDQAQRYYDALQQGGQVVSPLKAVYFSPAYGIVTDKFGVTFQIFTARPR</sequence>
<dbReference type="KEGG" id="plyc:GXP70_22830"/>
<dbReference type="CDD" id="cd06588">
    <property type="entry name" value="PhnB_like"/>
    <property type="match status" value="1"/>
</dbReference>
<dbReference type="InterPro" id="IPR028973">
    <property type="entry name" value="PhnB-like"/>
</dbReference>
<dbReference type="EMBL" id="CP048209">
    <property type="protein sequence ID" value="QHT62533.1"/>
    <property type="molecule type" value="Genomic_DNA"/>
</dbReference>
<reference evidence="2 3" key="1">
    <citation type="submission" date="2020-01" db="EMBL/GenBank/DDBJ databases">
        <title>Paenibacillus sp. nov., isolated from tomato rhizosphere.</title>
        <authorList>
            <person name="Weon H.-Y."/>
            <person name="Lee S.A."/>
        </authorList>
    </citation>
    <scope>NUCLEOTIDE SEQUENCE [LARGE SCALE GENOMIC DNA]</scope>
    <source>
        <strain evidence="2 3">12200R-189</strain>
    </source>
</reference>
<dbReference type="Gene3D" id="3.10.180.10">
    <property type="entry name" value="2,3-Dihydroxybiphenyl 1,2-Dioxygenase, domain 1"/>
    <property type="match status" value="1"/>
</dbReference>
<keyword evidence="3" id="KW-1185">Reference proteome</keyword>
<evidence type="ECO:0000313" key="3">
    <source>
        <dbReference type="Proteomes" id="UP000476064"/>
    </source>
</evidence>
<dbReference type="InterPro" id="IPR029068">
    <property type="entry name" value="Glyas_Bleomycin-R_OHBP_Dase"/>
</dbReference>
<gene>
    <name evidence="2" type="ORF">GXP70_22830</name>
</gene>
<accession>A0A6C0G3E7</accession>
<feature type="domain" description="PhnB-like" evidence="1">
    <location>
        <begin position="5"/>
        <end position="135"/>
    </location>
</feature>
<protein>
    <submittedName>
        <fullName evidence="2">VOC family protein</fullName>
    </submittedName>
</protein>
<dbReference type="Proteomes" id="UP000476064">
    <property type="component" value="Chromosome"/>
</dbReference>
<proteinExistence type="predicted"/>
<evidence type="ECO:0000259" key="1">
    <source>
        <dbReference type="Pfam" id="PF06983"/>
    </source>
</evidence>
<dbReference type="SUPFAM" id="SSF54593">
    <property type="entry name" value="Glyoxalase/Bleomycin resistance protein/Dihydroxybiphenyl dioxygenase"/>
    <property type="match status" value="1"/>
</dbReference>
<organism evidence="2 3">
    <name type="scientific">Paenibacillus lycopersici</name>
    <dbReference type="NCBI Taxonomy" id="2704462"/>
    <lineage>
        <taxon>Bacteria</taxon>
        <taxon>Bacillati</taxon>
        <taxon>Bacillota</taxon>
        <taxon>Bacilli</taxon>
        <taxon>Bacillales</taxon>
        <taxon>Paenibacillaceae</taxon>
        <taxon>Paenibacillus</taxon>
    </lineage>
</organism>
<dbReference type="AlphaFoldDB" id="A0A6C0G3E7"/>